<evidence type="ECO:0000313" key="5">
    <source>
        <dbReference type="Proteomes" id="UP000033558"/>
    </source>
</evidence>
<proteinExistence type="predicted"/>
<sequence length="248" mass="27910">MANPKQYNSQTKHYQTSDQTKDLTTPKAGQKKFSLRKFIIAVLVLILLIGVVPPIVHWVTNFLPITQTKEKTTSSAPAKSQPKRKQKSKSQPKTQSNHPNLKTFQTLHINSKTGTTLTTLEKLWGTPKYKHHYGSEQSASWNKVQKGGSNASVDLQFKNNHAVSKSISDLKVTRKHLISKTDIKNLKKGTSKQKIVQQLGPPNDYTEYGNNHRQEWTYNSGLNGAGSASCTLYFSKGLFDKAYIYDME</sequence>
<dbReference type="Proteomes" id="UP000033558">
    <property type="component" value="Unassembled WGS sequence"/>
</dbReference>
<evidence type="ECO:0008006" key="6">
    <source>
        <dbReference type="Google" id="ProtNLM"/>
    </source>
</evidence>
<dbReference type="InterPro" id="IPR037873">
    <property type="entry name" value="BamE-like"/>
</dbReference>
<keyword evidence="3" id="KW-0472">Membrane</keyword>
<dbReference type="AlphaFoldDB" id="A0A0F4LTU8"/>
<keyword evidence="3" id="KW-0812">Transmembrane</keyword>
<accession>A0A0F4LTU8</accession>
<comment type="caution">
    <text evidence="4">The sequence shown here is derived from an EMBL/GenBank/DDBJ whole genome shotgun (WGS) entry which is preliminary data.</text>
</comment>
<evidence type="ECO:0000256" key="3">
    <source>
        <dbReference type="SAM" id="Phobius"/>
    </source>
</evidence>
<organism evidence="4 5">
    <name type="scientific">Bombilactobacillus mellifer</name>
    <dbReference type="NCBI Taxonomy" id="1218492"/>
    <lineage>
        <taxon>Bacteria</taxon>
        <taxon>Bacillati</taxon>
        <taxon>Bacillota</taxon>
        <taxon>Bacilli</taxon>
        <taxon>Lactobacillales</taxon>
        <taxon>Lactobacillaceae</taxon>
        <taxon>Bombilactobacillus</taxon>
    </lineage>
</organism>
<gene>
    <name evidence="4" type="ORF">JG30_07730</name>
</gene>
<reference evidence="4 5" key="1">
    <citation type="submission" date="2015-01" db="EMBL/GenBank/DDBJ databases">
        <title>Comparative genomics of the lactic acid bacteria isolated from the honey bee gut.</title>
        <authorList>
            <person name="Ellegaard K.M."/>
            <person name="Tamarit D."/>
            <person name="Javelind E."/>
            <person name="Olofsson T."/>
            <person name="Andersson S.G."/>
            <person name="Vasquez A."/>
        </authorList>
    </citation>
    <scope>NUCLEOTIDE SEQUENCE [LARGE SCALE GENOMIC DNA]</scope>
    <source>
        <strain evidence="4 5">Bin4</strain>
    </source>
</reference>
<dbReference type="OrthoDB" id="2942526at2"/>
<feature type="transmembrane region" description="Helical" evidence="3">
    <location>
        <begin position="38"/>
        <end position="59"/>
    </location>
</feature>
<dbReference type="InterPro" id="IPR024418">
    <property type="entry name" value="DUF3862"/>
</dbReference>
<evidence type="ECO:0000313" key="4">
    <source>
        <dbReference type="EMBL" id="KJY61724.1"/>
    </source>
</evidence>
<dbReference type="STRING" id="1218492.JG30_07730"/>
<dbReference type="Pfam" id="PF12978">
    <property type="entry name" value="DUF3862"/>
    <property type="match status" value="1"/>
</dbReference>
<feature type="compositionally biased region" description="Polar residues" evidence="2">
    <location>
        <begin position="1"/>
        <end position="18"/>
    </location>
</feature>
<feature type="compositionally biased region" description="Polar residues" evidence="2">
    <location>
        <begin position="69"/>
        <end position="78"/>
    </location>
</feature>
<feature type="compositionally biased region" description="Basic residues" evidence="2">
    <location>
        <begin position="81"/>
        <end position="90"/>
    </location>
</feature>
<dbReference type="Gene3D" id="3.30.1450.10">
    <property type="match status" value="2"/>
</dbReference>
<evidence type="ECO:0000256" key="2">
    <source>
        <dbReference type="SAM" id="MobiDB-lite"/>
    </source>
</evidence>
<keyword evidence="1" id="KW-0732">Signal</keyword>
<keyword evidence="3" id="KW-1133">Transmembrane helix</keyword>
<dbReference type="HOGENOM" id="CLU_1119052_0_0_9"/>
<evidence type="ECO:0000256" key="1">
    <source>
        <dbReference type="ARBA" id="ARBA00022729"/>
    </source>
</evidence>
<feature type="region of interest" description="Disordered" evidence="2">
    <location>
        <begin position="1"/>
        <end position="26"/>
    </location>
</feature>
<feature type="region of interest" description="Disordered" evidence="2">
    <location>
        <begin position="69"/>
        <end position="102"/>
    </location>
</feature>
<name>A0A0F4LTU8_9LACO</name>
<dbReference type="RefSeq" id="WP_046316352.1">
    <property type="nucleotide sequence ID" value="NZ_JBHSZT010000001.1"/>
</dbReference>
<dbReference type="EMBL" id="JXJQ01000008">
    <property type="protein sequence ID" value="KJY61724.1"/>
    <property type="molecule type" value="Genomic_DNA"/>
</dbReference>
<protein>
    <recommendedName>
        <fullName evidence="6">DUF3862 domain-containing protein</fullName>
    </recommendedName>
</protein>
<keyword evidence="5" id="KW-1185">Reference proteome</keyword>
<dbReference type="PATRIC" id="fig|1218492.5.peg.911"/>